<dbReference type="AlphaFoldDB" id="A0A6J4D0L9"/>
<evidence type="ECO:0000256" key="1">
    <source>
        <dbReference type="SAM" id="Phobius"/>
    </source>
</evidence>
<dbReference type="RefSeq" id="WP_006564998.1">
    <property type="nucleotide sequence ID" value="NZ_AP019774.1"/>
</dbReference>
<keyword evidence="1" id="KW-1133">Transmembrane helix</keyword>
<keyword evidence="1" id="KW-0472">Membrane</keyword>
<dbReference type="Pfam" id="PF13103">
    <property type="entry name" value="TonB_2"/>
    <property type="match status" value="1"/>
</dbReference>
<keyword evidence="1" id="KW-0812">Transmembrane</keyword>
<protein>
    <recommendedName>
        <fullName evidence="4">TonB C-terminal domain-containing protein</fullName>
    </recommendedName>
</protein>
<organism evidence="2 3">
    <name type="scientific">Helicobacter suis</name>
    <dbReference type="NCBI Taxonomy" id="104628"/>
    <lineage>
        <taxon>Bacteria</taxon>
        <taxon>Pseudomonadati</taxon>
        <taxon>Campylobacterota</taxon>
        <taxon>Epsilonproteobacteria</taxon>
        <taxon>Campylobacterales</taxon>
        <taxon>Helicobacteraceae</taxon>
        <taxon>Helicobacter</taxon>
    </lineage>
</organism>
<proteinExistence type="predicted"/>
<dbReference type="Proteomes" id="UP000317935">
    <property type="component" value="Chromosome"/>
</dbReference>
<sequence>MENKGFFFGSGFLALLCYALLLFLLLQHQKDSPLTLPDQTLDVDFISDVAKLPSNPNPFKEDLGVKNIFAALPDKKASINPKEIQQIKRAQELLRNIQFSQHNKDFKALQDSLNQFDSSLKTLQDKHMELQIPKEESPSSEEEKKWFAQIYKILYAKWKLSFYQKASVGVLITISTTGQLSFSIVQYSPFATYNKEIETLLLSLQKQTFPPNPQKRTITLRVNFKTKDQ</sequence>
<evidence type="ECO:0008006" key="4">
    <source>
        <dbReference type="Google" id="ProtNLM"/>
    </source>
</evidence>
<gene>
    <name evidence="2" type="ORF">SNTW_16090</name>
</gene>
<accession>A0A6J4D0L9</accession>
<dbReference type="EMBL" id="AP019774">
    <property type="protein sequence ID" value="BCD70964.1"/>
    <property type="molecule type" value="Genomic_DNA"/>
</dbReference>
<dbReference type="OrthoDB" id="5372757at2"/>
<name>A0A6J4D0L9_9HELI</name>
<reference evidence="2 3" key="1">
    <citation type="submission" date="2019-06" db="EMBL/GenBank/DDBJ databases">
        <title>Complete genome sequence of Helicobacter suis SNTW101c.</title>
        <authorList>
            <person name="Rimbara E."/>
            <person name="Suzuki M."/>
            <person name="Matsui H."/>
            <person name="Nakamura M."/>
            <person name="Mori S."/>
            <person name="Shibayama K."/>
        </authorList>
    </citation>
    <scope>NUCLEOTIDE SEQUENCE [LARGE SCALE GENOMIC DNA]</scope>
    <source>
        <strain evidence="2 3">SNTW101c</strain>
    </source>
</reference>
<evidence type="ECO:0000313" key="2">
    <source>
        <dbReference type="EMBL" id="BCD70964.1"/>
    </source>
</evidence>
<evidence type="ECO:0000313" key="3">
    <source>
        <dbReference type="Proteomes" id="UP000317935"/>
    </source>
</evidence>
<feature type="transmembrane region" description="Helical" evidence="1">
    <location>
        <begin position="6"/>
        <end position="26"/>
    </location>
</feature>